<gene>
    <name evidence="2" type="ORF">KFK09_000809</name>
</gene>
<reference evidence="2" key="1">
    <citation type="journal article" date="2022" name="Front. Genet.">
        <title>Chromosome-Scale Assembly of the Dendrobium nobile Genome Provides Insights Into the Molecular Mechanism of the Biosynthesis of the Medicinal Active Ingredient of Dendrobium.</title>
        <authorList>
            <person name="Xu Q."/>
            <person name="Niu S.-C."/>
            <person name="Li K.-L."/>
            <person name="Zheng P.-J."/>
            <person name="Zhang X.-J."/>
            <person name="Jia Y."/>
            <person name="Liu Y."/>
            <person name="Niu Y.-X."/>
            <person name="Yu L.-H."/>
            <person name="Chen D.-F."/>
            <person name="Zhang G.-Q."/>
        </authorList>
    </citation>
    <scope>NUCLEOTIDE SEQUENCE</scope>
    <source>
        <tissue evidence="2">Leaf</tissue>
    </source>
</reference>
<sequence length="59" mass="5927">MGEALILLPPSGPKAQGGSSAGVGSPSENRSEEGQTREQVGELRLGQGRQTALMGSACS</sequence>
<dbReference type="EMBL" id="JAGYWB010000001">
    <property type="protein sequence ID" value="KAI0531256.1"/>
    <property type="molecule type" value="Genomic_DNA"/>
</dbReference>
<feature type="compositionally biased region" description="Basic and acidic residues" evidence="1">
    <location>
        <begin position="29"/>
        <end position="41"/>
    </location>
</feature>
<protein>
    <submittedName>
        <fullName evidence="2">Uncharacterized protein</fullName>
    </submittedName>
</protein>
<organism evidence="2 3">
    <name type="scientific">Dendrobium nobile</name>
    <name type="common">Orchid</name>
    <dbReference type="NCBI Taxonomy" id="94219"/>
    <lineage>
        <taxon>Eukaryota</taxon>
        <taxon>Viridiplantae</taxon>
        <taxon>Streptophyta</taxon>
        <taxon>Embryophyta</taxon>
        <taxon>Tracheophyta</taxon>
        <taxon>Spermatophyta</taxon>
        <taxon>Magnoliopsida</taxon>
        <taxon>Liliopsida</taxon>
        <taxon>Asparagales</taxon>
        <taxon>Orchidaceae</taxon>
        <taxon>Epidendroideae</taxon>
        <taxon>Malaxideae</taxon>
        <taxon>Dendrobiinae</taxon>
        <taxon>Dendrobium</taxon>
    </lineage>
</organism>
<dbReference type="AlphaFoldDB" id="A0A8T3CC41"/>
<evidence type="ECO:0000313" key="3">
    <source>
        <dbReference type="Proteomes" id="UP000829196"/>
    </source>
</evidence>
<evidence type="ECO:0000256" key="1">
    <source>
        <dbReference type="SAM" id="MobiDB-lite"/>
    </source>
</evidence>
<keyword evidence="3" id="KW-1185">Reference proteome</keyword>
<feature type="region of interest" description="Disordered" evidence="1">
    <location>
        <begin position="1"/>
        <end position="59"/>
    </location>
</feature>
<dbReference type="Proteomes" id="UP000829196">
    <property type="component" value="Unassembled WGS sequence"/>
</dbReference>
<comment type="caution">
    <text evidence="2">The sequence shown here is derived from an EMBL/GenBank/DDBJ whole genome shotgun (WGS) entry which is preliminary data.</text>
</comment>
<name>A0A8T3CC41_DENNO</name>
<accession>A0A8T3CC41</accession>
<evidence type="ECO:0000313" key="2">
    <source>
        <dbReference type="EMBL" id="KAI0531256.1"/>
    </source>
</evidence>
<proteinExistence type="predicted"/>